<dbReference type="Proteomes" id="UP000001176">
    <property type="component" value="Chromosome"/>
</dbReference>
<evidence type="ECO:0000313" key="1">
    <source>
        <dbReference type="EMBL" id="CAP57737.1"/>
    </source>
</evidence>
<gene>
    <name evidence="1" type="ordered locus">GDI3794</name>
</gene>
<dbReference type="KEGG" id="gdi:GDI3794"/>
<keyword evidence="2" id="KW-1185">Reference proteome</keyword>
<sequence length="50" mass="5646">MIWINVSPRHTQHHGGGALPALQIMWETGALGFRFFRAAAWSRRPTITLS</sequence>
<organism evidence="1 2">
    <name type="scientific">Gluconacetobacter diazotrophicus (strain ATCC 49037 / DSM 5601 / CCUG 37298 / CIP 103539 / LMG 7603 / PAl5)</name>
    <dbReference type="NCBI Taxonomy" id="272568"/>
    <lineage>
        <taxon>Bacteria</taxon>
        <taxon>Pseudomonadati</taxon>
        <taxon>Pseudomonadota</taxon>
        <taxon>Alphaproteobacteria</taxon>
        <taxon>Acetobacterales</taxon>
        <taxon>Acetobacteraceae</taxon>
        <taxon>Gluconacetobacter</taxon>
    </lineage>
</organism>
<evidence type="ECO:0000313" key="2">
    <source>
        <dbReference type="Proteomes" id="UP000001176"/>
    </source>
</evidence>
<proteinExistence type="predicted"/>
<reference evidence="1 2" key="1">
    <citation type="journal article" date="2009" name="BMC Genomics">
        <title>Complete genome sequence of the sugarcane nitrogen-fixing endophyte Gluconacetobacter diazotrophicus Pal5.</title>
        <authorList>
            <person name="Bertalan M."/>
            <person name="Albano R."/>
            <person name="Padua V."/>
            <person name="Rouws L."/>
            <person name="Rojas C."/>
            <person name="Hemerly A."/>
            <person name="Teixeira K."/>
            <person name="Schwab S."/>
            <person name="Araujo J."/>
            <person name="Oliveira A."/>
            <person name="Franca L."/>
            <person name="Magalhaes V."/>
            <person name="Alqueres S."/>
            <person name="Cardoso A."/>
            <person name="Almeida W."/>
            <person name="Loureiro M.M."/>
            <person name="Nogueira E."/>
            <person name="Cidade D."/>
            <person name="Oliveira D."/>
            <person name="Simao T."/>
            <person name="Macedo J."/>
            <person name="Valadao A."/>
            <person name="Dreschsel M."/>
            <person name="Freitas F."/>
            <person name="Vidal M."/>
            <person name="Guedes H."/>
            <person name="Rodrigues E."/>
            <person name="Meneses C."/>
            <person name="Brioso P."/>
            <person name="Pozzer L."/>
            <person name="Figueiredo D."/>
            <person name="Montano H."/>
            <person name="Junior J."/>
            <person name="Filho G."/>
            <person name="Flores V."/>
            <person name="Ferreira B."/>
            <person name="Branco A."/>
            <person name="Gonzalez P."/>
            <person name="Guillobel H."/>
            <person name="Lemos M."/>
            <person name="Seibel L."/>
            <person name="Macedo J."/>
            <person name="Alves-Ferreira M."/>
            <person name="Sachetto-Martins G."/>
            <person name="Coelho A."/>
            <person name="Santos E."/>
            <person name="Amaral G."/>
            <person name="Neves A."/>
            <person name="Pacheco A.B."/>
            <person name="Carvalho D."/>
            <person name="Lery L."/>
            <person name="Bisch P."/>
            <person name="Rossle S.C."/>
            <person name="Urmenyi T."/>
            <person name="Kruger W.V."/>
            <person name="Martins O."/>
            <person name="Baldani J.I."/>
            <person name="Ferreira P.C."/>
        </authorList>
    </citation>
    <scope>NUCLEOTIDE SEQUENCE [LARGE SCALE GENOMIC DNA]</scope>
    <source>
        <strain evidence="2">ATCC 49037 / DSM 5601 / CCUG 37298 / CIP 103539 / LMG 7603 / PAl5</strain>
    </source>
</reference>
<name>A9H9Q0_GLUDA</name>
<accession>A9H9Q0</accession>
<protein>
    <submittedName>
        <fullName evidence="1">Uncharacterized protein</fullName>
    </submittedName>
</protein>
<dbReference type="AlphaFoldDB" id="A9H9Q0"/>
<dbReference type="EMBL" id="AM889285">
    <property type="protein sequence ID" value="CAP57737.1"/>
    <property type="molecule type" value="Genomic_DNA"/>
</dbReference>